<gene>
    <name evidence="9" type="ORF">CQW49_19575</name>
</gene>
<dbReference type="Proteomes" id="UP000230709">
    <property type="component" value="Chromosome"/>
</dbReference>
<dbReference type="Gene3D" id="6.10.250.3150">
    <property type="match status" value="1"/>
</dbReference>
<comment type="cofactor">
    <cofactor evidence="1">
        <name>Zn(2+)</name>
        <dbReference type="ChEBI" id="CHEBI:29105"/>
    </cofactor>
</comment>
<evidence type="ECO:0000256" key="1">
    <source>
        <dbReference type="ARBA" id="ARBA00001947"/>
    </source>
</evidence>
<feature type="coiled-coil region" evidence="7">
    <location>
        <begin position="254"/>
        <end position="301"/>
    </location>
</feature>
<dbReference type="InterPro" id="IPR011055">
    <property type="entry name" value="Dup_hybrid_motif"/>
</dbReference>
<dbReference type="Gene3D" id="2.70.70.10">
    <property type="entry name" value="Glucose Permease (Domain IIA)"/>
    <property type="match status" value="1"/>
</dbReference>
<dbReference type="Pfam" id="PF01551">
    <property type="entry name" value="Peptidase_M23"/>
    <property type="match status" value="1"/>
</dbReference>
<sequence length="469" mass="49647">MRFHARGMAYRADGVAAVLMLVHMASPAGAEHLRGSVAATPLAPQTAAVADTDKQEEPSELSGRRMELRGVEDNLGVSAEQRRKIETEIQSLRADRARLAEALIDAAGKIEELEKRADEVAGRLESSQRKEEALVKSLAGRRELIGEVLLVLQRMDRRPPPALLARPEDILEGIRAAMLLGSVLPQMRGEIDTLKTDLGELVALRARVETEKASLAVEVAALKEQRVRLAALVEARQKALMLAQSALDFEAERAKSLAAKATSLKELIARMEGEVDAARRAAEAVRQADAAREAAEAAASRESRAKALAAPFKDVARLAPAVGFADLKGRLPLPAAGAVVKRFGAADGAGGTEKGVSLAVRDQAVVASPCDGWVIFAGPYRSYGQLLIISAGGGYYVTLAGMDKISVTVGQFVLAGEPVANMGGGAVRTAAAIAIGAKQPILYVEFRKDGASIDPGPWWAKPEIQKVGG</sequence>
<feature type="domain" description="M23ase beta-sheet core" evidence="8">
    <location>
        <begin position="353"/>
        <end position="455"/>
    </location>
</feature>
<evidence type="ECO:0000256" key="6">
    <source>
        <dbReference type="ARBA" id="ARBA00023049"/>
    </source>
</evidence>
<evidence type="ECO:0000256" key="3">
    <source>
        <dbReference type="ARBA" id="ARBA00022723"/>
    </source>
</evidence>
<proteinExistence type="predicted"/>
<keyword evidence="4" id="KW-0378">Hydrolase</keyword>
<feature type="coiled-coil region" evidence="7">
    <location>
        <begin position="82"/>
        <end position="130"/>
    </location>
</feature>
<accession>A0A2D2D4C0</accession>
<dbReference type="PANTHER" id="PTHR21666">
    <property type="entry name" value="PEPTIDASE-RELATED"/>
    <property type="match status" value="1"/>
</dbReference>
<evidence type="ECO:0000256" key="4">
    <source>
        <dbReference type="ARBA" id="ARBA00022801"/>
    </source>
</evidence>
<dbReference type="GO" id="GO:0046872">
    <property type="term" value="F:metal ion binding"/>
    <property type="evidence" value="ECO:0007669"/>
    <property type="project" value="UniProtKB-KW"/>
</dbReference>
<evidence type="ECO:0000256" key="7">
    <source>
        <dbReference type="SAM" id="Coils"/>
    </source>
</evidence>
<keyword evidence="5" id="KW-0862">Zinc</keyword>
<keyword evidence="10" id="KW-1185">Reference proteome</keyword>
<evidence type="ECO:0000313" key="10">
    <source>
        <dbReference type="Proteomes" id="UP000230709"/>
    </source>
</evidence>
<keyword evidence="6" id="KW-0482">Metalloprotease</keyword>
<dbReference type="GO" id="GO:0004222">
    <property type="term" value="F:metalloendopeptidase activity"/>
    <property type="evidence" value="ECO:0007669"/>
    <property type="project" value="TreeGrafter"/>
</dbReference>
<dbReference type="KEGG" id="mtw:CQW49_19575"/>
<dbReference type="SUPFAM" id="SSF51261">
    <property type="entry name" value="Duplicated hybrid motif"/>
    <property type="match status" value="1"/>
</dbReference>
<dbReference type="AlphaFoldDB" id="A0A2D2D4C0"/>
<dbReference type="EMBL" id="CP023737">
    <property type="protein sequence ID" value="ATQ69837.1"/>
    <property type="molecule type" value="Genomic_DNA"/>
</dbReference>
<organism evidence="9 10">
    <name type="scientific">Methylosinus trichosporium (strain ATCC 35070 / NCIMB 11131 / UNIQEM 75 / OB3b)</name>
    <dbReference type="NCBI Taxonomy" id="595536"/>
    <lineage>
        <taxon>Bacteria</taxon>
        <taxon>Pseudomonadati</taxon>
        <taxon>Pseudomonadota</taxon>
        <taxon>Alphaproteobacteria</taxon>
        <taxon>Hyphomicrobiales</taxon>
        <taxon>Methylocystaceae</taxon>
        <taxon>Methylosinus</taxon>
    </lineage>
</organism>
<dbReference type="PANTHER" id="PTHR21666:SF288">
    <property type="entry name" value="CELL DIVISION PROTEIN YTFB"/>
    <property type="match status" value="1"/>
</dbReference>
<keyword evidence="7" id="KW-0175">Coiled coil</keyword>
<name>A0A2D2D4C0_METT3</name>
<evidence type="ECO:0000313" key="9">
    <source>
        <dbReference type="EMBL" id="ATQ69837.1"/>
    </source>
</evidence>
<dbReference type="GO" id="GO:0006508">
    <property type="term" value="P:proteolysis"/>
    <property type="evidence" value="ECO:0007669"/>
    <property type="project" value="UniProtKB-KW"/>
</dbReference>
<dbReference type="Pfam" id="PF13747">
    <property type="entry name" value="DUF4164"/>
    <property type="match status" value="1"/>
</dbReference>
<dbReference type="CDD" id="cd12797">
    <property type="entry name" value="M23_peptidase"/>
    <property type="match status" value="1"/>
</dbReference>
<dbReference type="InterPro" id="IPR050570">
    <property type="entry name" value="Cell_wall_metabolism_enzyme"/>
</dbReference>
<keyword evidence="3" id="KW-0479">Metal-binding</keyword>
<dbReference type="InterPro" id="IPR025310">
    <property type="entry name" value="DUF4164"/>
</dbReference>
<protein>
    <recommendedName>
        <fullName evidence="8">M23ase beta-sheet core domain-containing protein</fullName>
    </recommendedName>
</protein>
<dbReference type="STRING" id="595536.GCA_000178815_01278"/>
<evidence type="ECO:0000259" key="8">
    <source>
        <dbReference type="Pfam" id="PF01551"/>
    </source>
</evidence>
<evidence type="ECO:0000256" key="2">
    <source>
        <dbReference type="ARBA" id="ARBA00022670"/>
    </source>
</evidence>
<keyword evidence="2" id="KW-0645">Protease</keyword>
<evidence type="ECO:0000256" key="5">
    <source>
        <dbReference type="ARBA" id="ARBA00022833"/>
    </source>
</evidence>
<dbReference type="InterPro" id="IPR016047">
    <property type="entry name" value="M23ase_b-sheet_dom"/>
</dbReference>
<reference evidence="10" key="1">
    <citation type="submission" date="2017-10" db="EMBL/GenBank/DDBJ databases">
        <title>Completed PacBio SMRT sequence of Methylosinus trichosporium OB3b reveals presence of a third large plasmid.</title>
        <authorList>
            <person name="Charles T.C."/>
            <person name="Lynch M.D.J."/>
            <person name="Heil J.R."/>
            <person name="Cheng J."/>
        </authorList>
    </citation>
    <scope>NUCLEOTIDE SEQUENCE [LARGE SCALE GENOMIC DNA]</scope>
    <source>
        <strain evidence="10">OB3b</strain>
    </source>
</reference>